<dbReference type="InterPro" id="IPR002347">
    <property type="entry name" value="SDR_fam"/>
</dbReference>
<dbReference type="PANTHER" id="PTHR42820">
    <property type="entry name" value="SHORT-CHAIN DEHYDROGENASE REDUCTASE"/>
    <property type="match status" value="1"/>
</dbReference>
<dbReference type="AlphaFoldDB" id="A0A9Q0K2Z0"/>
<dbReference type="InterPro" id="IPR020904">
    <property type="entry name" value="Sc_DH/Rdtase_CS"/>
</dbReference>
<dbReference type="PRINTS" id="PR00081">
    <property type="entry name" value="GDHRDH"/>
</dbReference>
<evidence type="ECO:0000313" key="3">
    <source>
        <dbReference type="Proteomes" id="UP001141806"/>
    </source>
</evidence>
<sequence length="274" mass="28921">MADEVTSQSNSLEGKVAIVTGGASGIGEATARLFADHGLRVVVIADIQDEKGEHVVTSIGTHRCSYIHCDVANENQVRSMVDWTVQKYGRLDIMFSNAGILNNHQTVLELDLSAMERLFSVNVRGMAACVKHAARVMVERGVRGSIVCTASASASVGGMRHTDYTMSKHAVLGLVRSASRQLGQHGIRVNCVSPSGLATPLLCQAYGMDEDGVEGVFSTLTSLQGLVLKVNHVAEAVLFLASDASAFVTGHNLAVDGGLVSSPHPSQSRPPVVT</sequence>
<evidence type="ECO:0000313" key="2">
    <source>
        <dbReference type="EMBL" id="KAJ4960020.1"/>
    </source>
</evidence>
<reference evidence="2" key="1">
    <citation type="journal article" date="2023" name="Plant J.">
        <title>The genome of the king protea, Protea cynaroides.</title>
        <authorList>
            <person name="Chang J."/>
            <person name="Duong T.A."/>
            <person name="Schoeman C."/>
            <person name="Ma X."/>
            <person name="Roodt D."/>
            <person name="Barker N."/>
            <person name="Li Z."/>
            <person name="Van de Peer Y."/>
            <person name="Mizrachi E."/>
        </authorList>
    </citation>
    <scope>NUCLEOTIDE SEQUENCE</scope>
    <source>
        <tissue evidence="2">Young leaves</tissue>
    </source>
</reference>
<comment type="caution">
    <text evidence="2">The sequence shown here is derived from an EMBL/GenBank/DDBJ whole genome shotgun (WGS) entry which is preliminary data.</text>
</comment>
<accession>A0A9Q0K2Z0</accession>
<dbReference type="OrthoDB" id="294295at2759"/>
<evidence type="ECO:0000256" key="1">
    <source>
        <dbReference type="ARBA" id="ARBA00006484"/>
    </source>
</evidence>
<dbReference type="Proteomes" id="UP001141806">
    <property type="component" value="Unassembled WGS sequence"/>
</dbReference>
<dbReference type="Gene3D" id="3.40.50.720">
    <property type="entry name" value="NAD(P)-binding Rossmann-like Domain"/>
    <property type="match status" value="1"/>
</dbReference>
<dbReference type="EMBL" id="JAMYWD010000009">
    <property type="protein sequence ID" value="KAJ4960020.1"/>
    <property type="molecule type" value="Genomic_DNA"/>
</dbReference>
<organism evidence="2 3">
    <name type="scientific">Protea cynaroides</name>
    <dbReference type="NCBI Taxonomy" id="273540"/>
    <lineage>
        <taxon>Eukaryota</taxon>
        <taxon>Viridiplantae</taxon>
        <taxon>Streptophyta</taxon>
        <taxon>Embryophyta</taxon>
        <taxon>Tracheophyta</taxon>
        <taxon>Spermatophyta</taxon>
        <taxon>Magnoliopsida</taxon>
        <taxon>Proteales</taxon>
        <taxon>Proteaceae</taxon>
        <taxon>Protea</taxon>
    </lineage>
</organism>
<gene>
    <name evidence="2" type="ORF">NE237_019930</name>
</gene>
<keyword evidence="3" id="KW-1185">Reference proteome</keyword>
<dbReference type="FunFam" id="3.40.50.720:FF:000084">
    <property type="entry name" value="Short-chain dehydrogenase reductase"/>
    <property type="match status" value="1"/>
</dbReference>
<proteinExistence type="inferred from homology"/>
<dbReference type="PROSITE" id="PS00061">
    <property type="entry name" value="ADH_SHORT"/>
    <property type="match status" value="1"/>
</dbReference>
<dbReference type="Pfam" id="PF13561">
    <property type="entry name" value="adh_short_C2"/>
    <property type="match status" value="1"/>
</dbReference>
<dbReference type="PANTHER" id="PTHR42820:SF21">
    <property type="entry name" value="SHORT-CHAIN DEHYDROGENASE REDUCTASE 3B-LIKE"/>
    <property type="match status" value="1"/>
</dbReference>
<dbReference type="SUPFAM" id="SSF51735">
    <property type="entry name" value="NAD(P)-binding Rossmann-fold domains"/>
    <property type="match status" value="1"/>
</dbReference>
<name>A0A9Q0K2Z0_9MAGN</name>
<dbReference type="InterPro" id="IPR036291">
    <property type="entry name" value="NAD(P)-bd_dom_sf"/>
</dbReference>
<comment type="similarity">
    <text evidence="1">Belongs to the short-chain dehydrogenases/reductases (SDR) family.</text>
</comment>
<protein>
    <submittedName>
        <fullName evidence="2">Uncharacterized protein</fullName>
    </submittedName>
</protein>
<dbReference type="PRINTS" id="PR00080">
    <property type="entry name" value="SDRFAMILY"/>
</dbReference>